<evidence type="ECO:0000313" key="4">
    <source>
        <dbReference type="Proteomes" id="UP000030652"/>
    </source>
</evidence>
<dbReference type="Proteomes" id="UP000030652">
    <property type="component" value="Unassembled WGS sequence"/>
</dbReference>
<proteinExistence type="predicted"/>
<gene>
    <name evidence="3" type="ORF">SCABRO_01231</name>
</gene>
<protein>
    <submittedName>
        <fullName evidence="3">Uncharacterized protein</fullName>
    </submittedName>
</protein>
<evidence type="ECO:0000313" key="3">
    <source>
        <dbReference type="EMBL" id="KHE93024.1"/>
    </source>
</evidence>
<feature type="region of interest" description="Disordered" evidence="2">
    <location>
        <begin position="127"/>
        <end position="149"/>
    </location>
</feature>
<organism evidence="3 4">
    <name type="scientific">Candidatus Scalindua brodae</name>
    <dbReference type="NCBI Taxonomy" id="237368"/>
    <lineage>
        <taxon>Bacteria</taxon>
        <taxon>Pseudomonadati</taxon>
        <taxon>Planctomycetota</taxon>
        <taxon>Candidatus Brocadiia</taxon>
        <taxon>Candidatus Brocadiales</taxon>
        <taxon>Candidatus Scalinduaceae</taxon>
        <taxon>Candidatus Scalindua</taxon>
    </lineage>
</organism>
<reference evidence="3 4" key="1">
    <citation type="submission" date="2014-10" db="EMBL/GenBank/DDBJ databases">
        <title>Draft genome of anammox bacterium scalindua brodae, obtained using differential coverage binning of sequence data from two enrichment reactors.</title>
        <authorList>
            <person name="Speth D.R."/>
            <person name="Russ L."/>
            <person name="Kartal B."/>
            <person name="Op den Camp H.J."/>
            <person name="Dutilh B.E."/>
            <person name="Jetten M.S."/>
        </authorList>
    </citation>
    <scope>NUCLEOTIDE SEQUENCE [LARGE SCALE GENOMIC DNA]</scope>
    <source>
        <strain evidence="3">RU1</strain>
    </source>
</reference>
<dbReference type="EMBL" id="JRYO01000082">
    <property type="protein sequence ID" value="KHE93024.1"/>
    <property type="molecule type" value="Genomic_DNA"/>
</dbReference>
<sequence length="372" mass="42924">MRMFLVGMCDIFLILYLTTLSQVNPFHNSFLTVDDYNKLKESKVRAEQSSEKFHAQILELNNEISVLDKEKEEALQSTLSAKAETEKIKQLVTIEKQKVAKIETELSTAINEKKEFNRLLQKSQEDEQKTLKLVDESQAETEKAREREQSALKTLEETQIALEKAREKELYALQIVKAVKIEAERTKEDEQKALKLVNESQAESEKAREREQSALKTLEETRIALEKAREKELYALQIVKAIKIEAERTKEDEQKALETAEKLRLKAEDAKRREEDALKLAKEARLKEEDARKSEEIARKIAEKERLNAVKASENEAIALNIAKLANNQKEIALKKCSYGQRGRSKCFNSCQYCTSRNSKSRIKDPKYYTTC</sequence>
<dbReference type="AlphaFoldDB" id="A0A0B0EKB7"/>
<comment type="caution">
    <text evidence="3">The sequence shown here is derived from an EMBL/GenBank/DDBJ whole genome shotgun (WGS) entry which is preliminary data.</text>
</comment>
<evidence type="ECO:0000256" key="2">
    <source>
        <dbReference type="SAM" id="MobiDB-lite"/>
    </source>
</evidence>
<accession>A0A0B0EKB7</accession>
<name>A0A0B0EKB7_9BACT</name>
<evidence type="ECO:0000256" key="1">
    <source>
        <dbReference type="SAM" id="Coils"/>
    </source>
</evidence>
<feature type="coiled-coil region" evidence="1">
    <location>
        <begin position="201"/>
        <end position="287"/>
    </location>
</feature>
<keyword evidence="1" id="KW-0175">Coiled coil</keyword>